<feature type="transmembrane region" description="Helical" evidence="12">
    <location>
        <begin position="196"/>
        <end position="215"/>
    </location>
</feature>
<evidence type="ECO:0000256" key="12">
    <source>
        <dbReference type="SAM" id="Phobius"/>
    </source>
</evidence>
<keyword evidence="6" id="KW-0915">Sodium</keyword>
<dbReference type="PANTHER" id="PTHR11690:SF248">
    <property type="entry name" value="PICKPOCKET 17, ISOFORM A"/>
    <property type="match status" value="1"/>
</dbReference>
<feature type="transmembrane region" description="Helical" evidence="12">
    <location>
        <begin position="860"/>
        <end position="879"/>
    </location>
</feature>
<evidence type="ECO:0000256" key="2">
    <source>
        <dbReference type="ARBA" id="ARBA00022448"/>
    </source>
</evidence>
<evidence type="ECO:0000256" key="3">
    <source>
        <dbReference type="ARBA" id="ARBA00022461"/>
    </source>
</evidence>
<reference evidence="13 14" key="1">
    <citation type="submission" date="2022-12" db="EMBL/GenBank/DDBJ databases">
        <title>Chromosome-level genome of Tegillarca granosa.</title>
        <authorList>
            <person name="Kim J."/>
        </authorList>
    </citation>
    <scope>NUCLEOTIDE SEQUENCE [LARGE SCALE GENOMIC DNA]</scope>
    <source>
        <strain evidence="13">Teg-2019</strain>
        <tissue evidence="13">Adductor muscle</tissue>
    </source>
</reference>
<evidence type="ECO:0000313" key="14">
    <source>
        <dbReference type="Proteomes" id="UP001217089"/>
    </source>
</evidence>
<evidence type="ECO:0000256" key="4">
    <source>
        <dbReference type="ARBA" id="ARBA00022692"/>
    </source>
</evidence>
<evidence type="ECO:0000256" key="11">
    <source>
        <dbReference type="RuleBase" id="RU000679"/>
    </source>
</evidence>
<keyword evidence="10 11" id="KW-0407">Ion channel</keyword>
<evidence type="ECO:0000256" key="10">
    <source>
        <dbReference type="ARBA" id="ARBA00023303"/>
    </source>
</evidence>
<evidence type="ECO:0000256" key="7">
    <source>
        <dbReference type="ARBA" id="ARBA00023065"/>
    </source>
</evidence>
<evidence type="ECO:0000256" key="8">
    <source>
        <dbReference type="ARBA" id="ARBA00023136"/>
    </source>
</evidence>
<keyword evidence="14" id="KW-1185">Reference proteome</keyword>
<dbReference type="EMBL" id="JARBDR010000813">
    <property type="protein sequence ID" value="KAJ8306569.1"/>
    <property type="molecule type" value="Genomic_DNA"/>
</dbReference>
<feature type="transmembrane region" description="Helical" evidence="12">
    <location>
        <begin position="7"/>
        <end position="29"/>
    </location>
</feature>
<feature type="non-terminal residue" evidence="13">
    <location>
        <position position="907"/>
    </location>
</feature>
<dbReference type="Pfam" id="PF00858">
    <property type="entry name" value="ASC"/>
    <property type="match status" value="2"/>
</dbReference>
<feature type="transmembrane region" description="Helical" evidence="12">
    <location>
        <begin position="35"/>
        <end position="58"/>
    </location>
</feature>
<feature type="transmembrane region" description="Helical" evidence="12">
    <location>
        <begin position="124"/>
        <end position="148"/>
    </location>
</feature>
<feature type="transmembrane region" description="Helical" evidence="12">
    <location>
        <begin position="160"/>
        <end position="184"/>
    </location>
</feature>
<evidence type="ECO:0000256" key="6">
    <source>
        <dbReference type="ARBA" id="ARBA00023053"/>
    </source>
</evidence>
<evidence type="ECO:0000313" key="13">
    <source>
        <dbReference type="EMBL" id="KAJ8306569.1"/>
    </source>
</evidence>
<dbReference type="PANTHER" id="PTHR11690">
    <property type="entry name" value="AMILORIDE-SENSITIVE SODIUM CHANNEL-RELATED"/>
    <property type="match status" value="1"/>
</dbReference>
<keyword evidence="2 11" id="KW-0813">Transport</keyword>
<feature type="transmembrane region" description="Helical" evidence="12">
    <location>
        <begin position="65"/>
        <end position="84"/>
    </location>
</feature>
<keyword evidence="3 11" id="KW-0894">Sodium channel</keyword>
<dbReference type="InterPro" id="IPR001873">
    <property type="entry name" value="ENaC"/>
</dbReference>
<keyword evidence="4 11" id="KW-0812">Transmembrane</keyword>
<gene>
    <name evidence="13" type="ORF">KUTeg_017114</name>
</gene>
<feature type="transmembrane region" description="Helical" evidence="12">
    <location>
        <begin position="90"/>
        <end position="112"/>
    </location>
</feature>
<accession>A0ABQ9ENP8</accession>
<keyword evidence="5 12" id="KW-1133">Transmembrane helix</keyword>
<feature type="transmembrane region" description="Helical" evidence="12">
    <location>
        <begin position="263"/>
        <end position="285"/>
    </location>
</feature>
<comment type="similarity">
    <text evidence="11">Belongs to the amiloride-sensitive sodium channel (TC 1.A.6) family.</text>
</comment>
<keyword evidence="8 12" id="KW-0472">Membrane</keyword>
<comment type="caution">
    <text evidence="13">The sequence shown here is derived from an EMBL/GenBank/DDBJ whole genome shotgun (WGS) entry which is preliminary data.</text>
</comment>
<keyword evidence="7 11" id="KW-0406">Ion transport</keyword>
<protein>
    <submittedName>
        <fullName evidence="13">Uncharacterized protein</fullName>
    </submittedName>
</protein>
<name>A0ABQ9ENP8_TEGGR</name>
<feature type="transmembrane region" description="Helical" evidence="12">
    <location>
        <begin position="473"/>
        <end position="492"/>
    </location>
</feature>
<comment type="subcellular location">
    <subcellularLocation>
        <location evidence="1">Membrane</location>
        <topology evidence="1">Multi-pass membrane protein</topology>
    </subcellularLocation>
</comment>
<sequence>MFILSDLMVVIIGNSFFVMFILSDLMVVIIRNSFFVMFILSDLMVVLIGNSFFVMFILSDLMVVLIRNSFFVMFILSDLMVVLIRNSFFVMFILSDLMVVLIGNSFFVMFILSDLMVVLIRNSLFVMFILSDLMVVIIGNSFFVMFILSDLMVVLIRNSFFVMFILSDLMVVLIRNSFFVMFILSDLMVVLIRNSFFVILMVVLIRNSFFVMFILPDLMVVLIVEINRKGYPYAEDSLKSNLTTYQKLTRFTTELIFKNHSSASIFTTVHLLFLPFIVQVLWCILGKHACHKLNTQSYIIKECGCFDKKYQEIYTKANITDVKPCRRPLDKFCQIKAMKKAVKDGKSLTCENPCSKQIHINIYSTYVDKRLTWRTDQRLIINVWTKNLLNDSDVHSNETFYSYMNLCLSIDINYMEETYVRQLSSRQWPTSDFSYYLLEVVFFSKLNFCQIVYFNPFRRYFVLFLRYYLIKVYYSNHFSSYFFVFVFLTFLIRIIPVVPKSNTIAIKLNTIALKLNTKALNCLIYKIFTVNKLGVQNRIEMTVYRMLSETYWHFESFRATTMISSTKLSSTSSHDCEDDSAQFASDVGGALGLWIGLSVLSIFEVFQLFGEICSFGVHKLRRSEPTEDETPNTSYNTIDKKRNIIFSYRGSSSDFEDSNDNGFTSNTLNPVFRPSIRRGRHFQSVDDYVDVSPYEFYSDVEGSIGQITHFANSRKKITRENDTESVTEISNYIHALLLSKYVMYFVSTFEMPINCYTLELSEKLNPSNHAKQYLTEFSDICLDIKKSFCLKFDHYFRNRKTDFYDLKLRFCNVERTQSEESIDSTGKKKSFKRLCVRFAEKTSMQGVPYIHAARLAISKVVWTILFIIAIGIMVAHLVYLSAQFFSWPKITKLTLEFSKLELPEMTI</sequence>
<proteinExistence type="inferred from homology"/>
<dbReference type="Gene3D" id="1.10.287.770">
    <property type="entry name" value="YojJ-like"/>
    <property type="match status" value="1"/>
</dbReference>
<evidence type="ECO:0000256" key="1">
    <source>
        <dbReference type="ARBA" id="ARBA00004141"/>
    </source>
</evidence>
<organism evidence="13 14">
    <name type="scientific">Tegillarca granosa</name>
    <name type="common">Malaysian cockle</name>
    <name type="synonym">Anadara granosa</name>
    <dbReference type="NCBI Taxonomy" id="220873"/>
    <lineage>
        <taxon>Eukaryota</taxon>
        <taxon>Metazoa</taxon>
        <taxon>Spiralia</taxon>
        <taxon>Lophotrochozoa</taxon>
        <taxon>Mollusca</taxon>
        <taxon>Bivalvia</taxon>
        <taxon>Autobranchia</taxon>
        <taxon>Pteriomorphia</taxon>
        <taxon>Arcoida</taxon>
        <taxon>Arcoidea</taxon>
        <taxon>Arcidae</taxon>
        <taxon>Tegillarca</taxon>
    </lineage>
</organism>
<dbReference type="Proteomes" id="UP001217089">
    <property type="component" value="Unassembled WGS sequence"/>
</dbReference>
<keyword evidence="9 11" id="KW-0739">Sodium transport</keyword>
<evidence type="ECO:0000256" key="9">
    <source>
        <dbReference type="ARBA" id="ARBA00023201"/>
    </source>
</evidence>
<evidence type="ECO:0000256" key="5">
    <source>
        <dbReference type="ARBA" id="ARBA00022989"/>
    </source>
</evidence>